<evidence type="ECO:0000256" key="1">
    <source>
        <dbReference type="ARBA" id="ARBA00005234"/>
    </source>
</evidence>
<keyword evidence="3" id="KW-0378">Hydrolase</keyword>
<keyword evidence="7" id="KW-1185">Reference proteome</keyword>
<evidence type="ECO:0000259" key="5">
    <source>
        <dbReference type="PROSITE" id="PS50600"/>
    </source>
</evidence>
<dbReference type="Proteomes" id="UP000789524">
    <property type="component" value="Unassembled WGS sequence"/>
</dbReference>
<comment type="similarity">
    <text evidence="1">Belongs to the peptidase C48 family.</text>
</comment>
<gene>
    <name evidence="6" type="ORF">DCHRY22_LOCUS5672</name>
</gene>
<dbReference type="PANTHER" id="PTHR46468">
    <property type="entry name" value="SENTRIN-SPECIFIC PROTEASE 8"/>
    <property type="match status" value="1"/>
</dbReference>
<dbReference type="Gene3D" id="3.40.395.10">
    <property type="entry name" value="Adenoviral Proteinase, Chain A"/>
    <property type="match status" value="1"/>
</dbReference>
<proteinExistence type="inferred from homology"/>
<dbReference type="InterPro" id="IPR044613">
    <property type="entry name" value="Nep1/2-like"/>
</dbReference>
<dbReference type="PROSITE" id="PS50600">
    <property type="entry name" value="ULP_PROTEASE"/>
    <property type="match status" value="1"/>
</dbReference>
<dbReference type="InterPro" id="IPR038765">
    <property type="entry name" value="Papain-like_cys_pep_sf"/>
</dbReference>
<sequence length="214" mass="24268">MAKSSSVVLSFHEILLHQSDVELLNGPFWLNDNIISFYFEYLEKVMFANNKDLLFVSPEVTQCIKMVQASDIKLFLEPLGVDKKKFVFFALNDNNSPDMAGGSHWSLLVYSKSDSCFFHVDSLSGSNHNVAWDFSSHLMSYLSKGGSINFVDKECVQQSNGYDCGVHVICNTERLAQYSQTHAELNSCNMLIKIDPTVKRKEIQHIIQNLSKKL</sequence>
<dbReference type="Pfam" id="PF02902">
    <property type="entry name" value="Peptidase_C48"/>
    <property type="match status" value="1"/>
</dbReference>
<evidence type="ECO:0000256" key="2">
    <source>
        <dbReference type="ARBA" id="ARBA00022670"/>
    </source>
</evidence>
<dbReference type="SUPFAM" id="SSF54001">
    <property type="entry name" value="Cysteine proteinases"/>
    <property type="match status" value="1"/>
</dbReference>
<dbReference type="InterPro" id="IPR003653">
    <property type="entry name" value="Peptidase_C48_C"/>
</dbReference>
<feature type="domain" description="Ubiquitin-like protease family profile" evidence="5">
    <location>
        <begin position="14"/>
        <end position="175"/>
    </location>
</feature>
<dbReference type="GO" id="GO:0019784">
    <property type="term" value="F:deNEDDylase activity"/>
    <property type="evidence" value="ECO:0007669"/>
    <property type="project" value="InterPro"/>
</dbReference>
<accession>A0A8J2QK31</accession>
<dbReference type="OrthoDB" id="5065855at2759"/>
<evidence type="ECO:0000313" key="6">
    <source>
        <dbReference type="EMBL" id="CAG9564717.1"/>
    </source>
</evidence>
<evidence type="ECO:0000256" key="4">
    <source>
        <dbReference type="ARBA" id="ARBA00022807"/>
    </source>
</evidence>
<keyword evidence="4" id="KW-0788">Thiol protease</keyword>
<reference evidence="6" key="1">
    <citation type="submission" date="2021-09" db="EMBL/GenBank/DDBJ databases">
        <authorList>
            <person name="Martin H S."/>
        </authorList>
    </citation>
    <scope>NUCLEOTIDE SEQUENCE</scope>
</reference>
<protein>
    <submittedName>
        <fullName evidence="6">(African queen) hypothetical protein</fullName>
    </submittedName>
</protein>
<dbReference type="PANTHER" id="PTHR46468:SF1">
    <property type="entry name" value="SENTRIN-SPECIFIC PROTEASE 8"/>
    <property type="match status" value="1"/>
</dbReference>
<dbReference type="AlphaFoldDB" id="A0A8J2QK31"/>
<name>A0A8J2QK31_9NEOP</name>
<dbReference type="EMBL" id="CAKASE010000051">
    <property type="protein sequence ID" value="CAG9564717.1"/>
    <property type="molecule type" value="Genomic_DNA"/>
</dbReference>
<comment type="caution">
    <text evidence="6">The sequence shown here is derived from an EMBL/GenBank/DDBJ whole genome shotgun (WGS) entry which is preliminary data.</text>
</comment>
<evidence type="ECO:0000313" key="7">
    <source>
        <dbReference type="Proteomes" id="UP000789524"/>
    </source>
</evidence>
<evidence type="ECO:0000256" key="3">
    <source>
        <dbReference type="ARBA" id="ARBA00022801"/>
    </source>
</evidence>
<dbReference type="GO" id="GO:0008234">
    <property type="term" value="F:cysteine-type peptidase activity"/>
    <property type="evidence" value="ECO:0007669"/>
    <property type="project" value="UniProtKB-KW"/>
</dbReference>
<keyword evidence="2" id="KW-0645">Protease</keyword>
<dbReference type="GO" id="GO:0006508">
    <property type="term" value="P:proteolysis"/>
    <property type="evidence" value="ECO:0007669"/>
    <property type="project" value="UniProtKB-KW"/>
</dbReference>
<organism evidence="6 7">
    <name type="scientific">Danaus chrysippus</name>
    <name type="common">African queen</name>
    <dbReference type="NCBI Taxonomy" id="151541"/>
    <lineage>
        <taxon>Eukaryota</taxon>
        <taxon>Metazoa</taxon>
        <taxon>Ecdysozoa</taxon>
        <taxon>Arthropoda</taxon>
        <taxon>Hexapoda</taxon>
        <taxon>Insecta</taxon>
        <taxon>Pterygota</taxon>
        <taxon>Neoptera</taxon>
        <taxon>Endopterygota</taxon>
        <taxon>Lepidoptera</taxon>
        <taxon>Glossata</taxon>
        <taxon>Ditrysia</taxon>
        <taxon>Papilionoidea</taxon>
        <taxon>Nymphalidae</taxon>
        <taxon>Danainae</taxon>
        <taxon>Danaini</taxon>
        <taxon>Danaina</taxon>
        <taxon>Danaus</taxon>
        <taxon>Anosia</taxon>
    </lineage>
</organism>
<dbReference type="GO" id="GO:0000338">
    <property type="term" value="P:protein deneddylation"/>
    <property type="evidence" value="ECO:0007669"/>
    <property type="project" value="TreeGrafter"/>
</dbReference>